<dbReference type="EMBL" id="JACHEX010000002">
    <property type="protein sequence ID" value="MBB6062340.1"/>
    <property type="molecule type" value="Genomic_DNA"/>
</dbReference>
<evidence type="ECO:0000313" key="2">
    <source>
        <dbReference type="EMBL" id="MBB6062340.1"/>
    </source>
</evidence>
<accession>A0A841GSZ1</accession>
<dbReference type="GO" id="GO:0004803">
    <property type="term" value="F:transposase activity"/>
    <property type="evidence" value="ECO:0007669"/>
    <property type="project" value="InterPro"/>
</dbReference>
<comment type="caution">
    <text evidence="2">The sequence shown here is derived from an EMBL/GenBank/DDBJ whole genome shotgun (WGS) entry which is preliminary data.</text>
</comment>
<dbReference type="InterPro" id="IPR002559">
    <property type="entry name" value="Transposase_11"/>
</dbReference>
<dbReference type="GO" id="GO:0003677">
    <property type="term" value="F:DNA binding"/>
    <property type="evidence" value="ECO:0007669"/>
    <property type="project" value="InterPro"/>
</dbReference>
<feature type="domain" description="Transposase IS4-like" evidence="1">
    <location>
        <begin position="43"/>
        <end position="140"/>
    </location>
</feature>
<dbReference type="Proteomes" id="UP000555828">
    <property type="component" value="Unassembled WGS sequence"/>
</dbReference>
<keyword evidence="3" id="KW-1185">Reference proteome</keyword>
<feature type="non-terminal residue" evidence="2">
    <location>
        <position position="1"/>
    </location>
</feature>
<evidence type="ECO:0000259" key="1">
    <source>
        <dbReference type="Pfam" id="PF01609"/>
    </source>
</evidence>
<dbReference type="RefSeq" id="WP_246348187.1">
    <property type="nucleotide sequence ID" value="NZ_JACHEX010000002.1"/>
</dbReference>
<sequence length="151" mass="18696">PSRQTIHYRLKRLSKKKVSKKLKRLFSTLLVIEDKEIRGKKKRLHLLYEAKKKVLLDFEIGNNREVEHAEIMLEDIEGSILLADRGYWQWEFIEEMKEKMKLYVRPRGRKGKEFMEREIDRLIYSKRWEIEWYIERLKQRIKMRGMNERTQ</sequence>
<proteinExistence type="predicted"/>
<dbReference type="GO" id="GO:0006313">
    <property type="term" value="P:DNA transposition"/>
    <property type="evidence" value="ECO:0007669"/>
    <property type="project" value="InterPro"/>
</dbReference>
<dbReference type="AlphaFoldDB" id="A0A841GSZ1"/>
<organism evidence="2 3">
    <name type="scientific">Thermosipho japonicus</name>
    <dbReference type="NCBI Taxonomy" id="90323"/>
    <lineage>
        <taxon>Bacteria</taxon>
        <taxon>Thermotogati</taxon>
        <taxon>Thermotogota</taxon>
        <taxon>Thermotogae</taxon>
        <taxon>Thermotogales</taxon>
        <taxon>Fervidobacteriaceae</taxon>
        <taxon>Thermosipho</taxon>
    </lineage>
</organism>
<gene>
    <name evidence="2" type="ORF">HNP65_000778</name>
</gene>
<protein>
    <submittedName>
        <fullName evidence="2">5-formaminoimidazole-4-carboxamide-1-beta-D-ribofuranosyl 5'-monophosphate synthetase</fullName>
    </submittedName>
</protein>
<name>A0A841GSZ1_9BACT</name>
<evidence type="ECO:0000313" key="3">
    <source>
        <dbReference type="Proteomes" id="UP000555828"/>
    </source>
</evidence>
<reference evidence="2 3" key="1">
    <citation type="submission" date="2020-08" db="EMBL/GenBank/DDBJ databases">
        <title>Genomic Encyclopedia of Type Strains, Phase IV (KMG-IV): sequencing the most valuable type-strain genomes for metagenomic binning, comparative biology and taxonomic classification.</title>
        <authorList>
            <person name="Goeker M."/>
        </authorList>
    </citation>
    <scope>NUCLEOTIDE SEQUENCE [LARGE SCALE GENOMIC DNA]</scope>
    <source>
        <strain evidence="2 3">DSM 13481</strain>
    </source>
</reference>
<dbReference type="Pfam" id="PF01609">
    <property type="entry name" value="DDE_Tnp_1"/>
    <property type="match status" value="1"/>
</dbReference>